<organism evidence="2 3">
    <name type="scientific">Megalodesulfovibrio gigas (strain ATCC 19364 / DSM 1382 / NCIMB 9332 / VKM B-1759)</name>
    <name type="common">Desulfovibrio gigas</name>
    <dbReference type="NCBI Taxonomy" id="1121448"/>
    <lineage>
        <taxon>Bacteria</taxon>
        <taxon>Pseudomonadati</taxon>
        <taxon>Thermodesulfobacteriota</taxon>
        <taxon>Desulfovibrionia</taxon>
        <taxon>Desulfovibrionales</taxon>
        <taxon>Desulfovibrionaceae</taxon>
        <taxon>Megalodesulfovibrio</taxon>
    </lineage>
</organism>
<evidence type="ECO:0000256" key="1">
    <source>
        <dbReference type="SAM" id="Phobius"/>
    </source>
</evidence>
<dbReference type="HOGENOM" id="CLU_070700_0_0_7"/>
<proteinExistence type="predicted"/>
<reference evidence="3" key="2">
    <citation type="submission" date="2013-07" db="EMBL/GenBank/DDBJ databases">
        <authorList>
            <person name="Morais-Silva F.O."/>
            <person name="Rezende A.M."/>
            <person name="Pimentel C."/>
            <person name="Resende D.M."/>
            <person name="Santos C.I."/>
            <person name="Clemente C."/>
            <person name="de Oliveira L.M."/>
            <person name="da Silva S.M."/>
            <person name="Costa D.A."/>
            <person name="Varela-Raposo A."/>
            <person name="Horacio E.C.A."/>
            <person name="Matos M."/>
            <person name="Flores O."/>
            <person name="Ruiz J.C."/>
            <person name="Rodrigues-Pousada C."/>
        </authorList>
    </citation>
    <scope>NUCLEOTIDE SEQUENCE [LARGE SCALE GENOMIC DNA]</scope>
    <source>
        <strain evidence="3">ATCC 19364 / DSM 1382 / NCIMB 9332 / VKM B-1759</strain>
    </source>
</reference>
<keyword evidence="1" id="KW-1133">Transmembrane helix</keyword>
<name>T2G9Z5_MEGG1</name>
<dbReference type="PANTHER" id="PTHR31168:SF1">
    <property type="entry name" value="DUF599 FAMILY PROTEIN"/>
    <property type="match status" value="1"/>
</dbReference>
<protein>
    <recommendedName>
        <fullName evidence="4">DUF599 domain-containing protein</fullName>
    </recommendedName>
</protein>
<evidence type="ECO:0000313" key="3">
    <source>
        <dbReference type="Proteomes" id="UP000016587"/>
    </source>
</evidence>
<keyword evidence="1" id="KW-0812">Transmembrane</keyword>
<dbReference type="AlphaFoldDB" id="T2G9Z5"/>
<gene>
    <name evidence="2" type="ORF">DGI_1228</name>
</gene>
<dbReference type="PATRIC" id="fig|1121448.10.peg.1221"/>
<dbReference type="PANTHER" id="PTHR31168">
    <property type="entry name" value="OS02G0292800 PROTEIN"/>
    <property type="match status" value="1"/>
</dbReference>
<feature type="transmembrane region" description="Helical" evidence="1">
    <location>
        <begin position="72"/>
        <end position="94"/>
    </location>
</feature>
<dbReference type="OrthoDB" id="5768130at2"/>
<dbReference type="eggNOG" id="COG3821">
    <property type="taxonomic scope" value="Bacteria"/>
</dbReference>
<dbReference type="Proteomes" id="UP000016587">
    <property type="component" value="Chromosome"/>
</dbReference>
<reference evidence="2 3" key="1">
    <citation type="journal article" date="2013" name="J. Bacteriol.">
        <title>Roles of HynAB and Ech, the only two hydrogenases found in the model sulfate reducer Desulfovibrio gigas.</title>
        <authorList>
            <person name="Morais-Silva F.O."/>
            <person name="Santos C.I."/>
            <person name="Rodrigues R."/>
            <person name="Pereira I.A."/>
            <person name="Rodrigues-Pousada C."/>
        </authorList>
    </citation>
    <scope>NUCLEOTIDE SEQUENCE [LARGE SCALE GENOMIC DNA]</scope>
    <source>
        <strain evidence="3">ATCC 19364 / DSM 1382 / NCIMB 9332 / VKM B-1759</strain>
    </source>
</reference>
<evidence type="ECO:0000313" key="2">
    <source>
        <dbReference type="EMBL" id="AGW13083.1"/>
    </source>
</evidence>
<keyword evidence="3" id="KW-1185">Reference proteome</keyword>
<dbReference type="KEGG" id="dgg:DGI_1228"/>
<dbReference type="STRING" id="1121448.DGI_1228"/>
<sequence>MHPILAAHLTDLLCLLASAGLYGCYHLFLQCRLRRDPFYTMQAYTELARKAWVASVMTGQKDLLAIQTLRNATMAATFLASTAIILAVGVLSMASQTGRLIQTWHVLTSIDTTAQSLFGFKLLLLVVNLFGAFFSFSMSVRLYNHLGFLINTPSDEAGRCQSMEFVALELNRAARHFHKGLRAYYFMMPLLFWLYGSAMLLLATAGMIAVMFWLDRTPRVRREARPRQADGERNHS</sequence>
<dbReference type="EMBL" id="CP006585">
    <property type="protein sequence ID" value="AGW13083.1"/>
    <property type="molecule type" value="Genomic_DNA"/>
</dbReference>
<keyword evidence="1" id="KW-0472">Membrane</keyword>
<dbReference type="RefSeq" id="WP_021759866.1">
    <property type="nucleotide sequence ID" value="NC_022444.1"/>
</dbReference>
<dbReference type="InterPro" id="IPR006747">
    <property type="entry name" value="DUF599"/>
</dbReference>
<evidence type="ECO:0008006" key="4">
    <source>
        <dbReference type="Google" id="ProtNLM"/>
    </source>
</evidence>
<feature type="transmembrane region" description="Helical" evidence="1">
    <location>
        <begin position="122"/>
        <end position="143"/>
    </location>
</feature>
<accession>T2G9Z5</accession>
<feature type="transmembrane region" description="Helical" evidence="1">
    <location>
        <begin position="192"/>
        <end position="214"/>
    </location>
</feature>
<dbReference type="Pfam" id="PF04654">
    <property type="entry name" value="DUF599"/>
    <property type="match status" value="1"/>
</dbReference>